<dbReference type="EMBL" id="ML208445">
    <property type="protein sequence ID" value="TFK65198.1"/>
    <property type="molecule type" value="Genomic_DNA"/>
</dbReference>
<reference evidence="1 2" key="1">
    <citation type="journal article" date="2019" name="Nat. Ecol. Evol.">
        <title>Megaphylogeny resolves global patterns of mushroom evolution.</title>
        <authorList>
            <person name="Varga T."/>
            <person name="Krizsan K."/>
            <person name="Foldi C."/>
            <person name="Dima B."/>
            <person name="Sanchez-Garcia M."/>
            <person name="Sanchez-Ramirez S."/>
            <person name="Szollosi G.J."/>
            <person name="Szarkandi J.G."/>
            <person name="Papp V."/>
            <person name="Albert L."/>
            <person name="Andreopoulos W."/>
            <person name="Angelini C."/>
            <person name="Antonin V."/>
            <person name="Barry K.W."/>
            <person name="Bougher N.L."/>
            <person name="Buchanan P."/>
            <person name="Buyck B."/>
            <person name="Bense V."/>
            <person name="Catcheside P."/>
            <person name="Chovatia M."/>
            <person name="Cooper J."/>
            <person name="Damon W."/>
            <person name="Desjardin D."/>
            <person name="Finy P."/>
            <person name="Geml J."/>
            <person name="Haridas S."/>
            <person name="Hughes K."/>
            <person name="Justo A."/>
            <person name="Karasinski D."/>
            <person name="Kautmanova I."/>
            <person name="Kiss B."/>
            <person name="Kocsube S."/>
            <person name="Kotiranta H."/>
            <person name="LaButti K.M."/>
            <person name="Lechner B.E."/>
            <person name="Liimatainen K."/>
            <person name="Lipzen A."/>
            <person name="Lukacs Z."/>
            <person name="Mihaltcheva S."/>
            <person name="Morgado L.N."/>
            <person name="Niskanen T."/>
            <person name="Noordeloos M.E."/>
            <person name="Ohm R.A."/>
            <person name="Ortiz-Santana B."/>
            <person name="Ovrebo C."/>
            <person name="Racz N."/>
            <person name="Riley R."/>
            <person name="Savchenko A."/>
            <person name="Shiryaev A."/>
            <person name="Soop K."/>
            <person name="Spirin V."/>
            <person name="Szebenyi C."/>
            <person name="Tomsovsky M."/>
            <person name="Tulloss R.E."/>
            <person name="Uehling J."/>
            <person name="Grigoriev I.V."/>
            <person name="Vagvolgyi C."/>
            <person name="Papp T."/>
            <person name="Martin F.M."/>
            <person name="Miettinen O."/>
            <person name="Hibbett D.S."/>
            <person name="Nagy L.G."/>
        </authorList>
    </citation>
    <scope>NUCLEOTIDE SEQUENCE [LARGE SCALE GENOMIC DNA]</scope>
    <source>
        <strain evidence="1 2">NL-1719</strain>
    </source>
</reference>
<accession>A0ACD3AH18</accession>
<evidence type="ECO:0000313" key="2">
    <source>
        <dbReference type="Proteomes" id="UP000308600"/>
    </source>
</evidence>
<protein>
    <submittedName>
        <fullName evidence="1">Cytochrome P450</fullName>
    </submittedName>
</protein>
<keyword evidence="2" id="KW-1185">Reference proteome</keyword>
<organism evidence="1 2">
    <name type="scientific">Pluteus cervinus</name>
    <dbReference type="NCBI Taxonomy" id="181527"/>
    <lineage>
        <taxon>Eukaryota</taxon>
        <taxon>Fungi</taxon>
        <taxon>Dikarya</taxon>
        <taxon>Basidiomycota</taxon>
        <taxon>Agaricomycotina</taxon>
        <taxon>Agaricomycetes</taxon>
        <taxon>Agaricomycetidae</taxon>
        <taxon>Agaricales</taxon>
        <taxon>Pluteineae</taxon>
        <taxon>Pluteaceae</taxon>
        <taxon>Pluteus</taxon>
    </lineage>
</organism>
<gene>
    <name evidence="1" type="ORF">BDN72DRAFT_824826</name>
</gene>
<proteinExistence type="predicted"/>
<name>A0ACD3AH18_9AGAR</name>
<dbReference type="Proteomes" id="UP000308600">
    <property type="component" value="Unassembled WGS sequence"/>
</dbReference>
<sequence length="496" mass="55825">MLLLTLDLLVLCALIALSSYHLRRPRQVSFPPGPKPYPIIGNILELPLGKPWETYARWGRIYGSDILHAQALGNHILIINSHKIAKDLLERRAQAYSDRPHIPMIELLDWQNFNTVLMPYGGLWRRHRHIFQRVFRRDIIQDYHPILLTKTNEFLQNLLVNPDDFILHCRTVSAAIVMKVVYNLDIKSPDDRYVVLAERALLAASENLLPGSSIVNIFPALRHLPSWFPGCRFHRVAEACRKMTLEMRQAPSNVVKQAVRSGQSSSSILGRLFEECKKGGKPADEEKVMIDVASIAYAGGADTTVSSVTTFFLAMALNPTVQERALSELDRVLGPGCLPTFEDRASLPYIEAIYHEVLRWHPAVPLCVPHATLEDDVYEGWTIPKGTVVIPNIWAMTRDEDIFPDPETFRPERFLSDTAILEKDLAYGFGRRVCAGSNFASATLWIIIASVLSKFTITRARGLDGQEIDIATEFTDGAISHPKPFKCAIQPRSTKA</sequence>
<evidence type="ECO:0000313" key="1">
    <source>
        <dbReference type="EMBL" id="TFK65198.1"/>
    </source>
</evidence>